<dbReference type="SMART" id="SM00773">
    <property type="entry name" value="WGR"/>
    <property type="match status" value="1"/>
</dbReference>
<dbReference type="RefSeq" id="WP_346103528.1">
    <property type="nucleotide sequence ID" value="NZ_BAAAMU010000011.1"/>
</dbReference>
<dbReference type="Pfam" id="PF05406">
    <property type="entry name" value="WGR"/>
    <property type="match status" value="1"/>
</dbReference>
<dbReference type="SUPFAM" id="SSF142921">
    <property type="entry name" value="WGR domain-like"/>
    <property type="match status" value="1"/>
</dbReference>
<keyword evidence="3" id="KW-1185">Reference proteome</keyword>
<feature type="domain" description="WGR" evidence="1">
    <location>
        <begin position="15"/>
        <end position="103"/>
    </location>
</feature>
<dbReference type="InterPro" id="IPR036930">
    <property type="entry name" value="WGR_dom_sf"/>
</dbReference>
<dbReference type="InterPro" id="IPR049809">
    <property type="entry name" value="YehF/YfeS-like_WGR"/>
</dbReference>
<reference evidence="3" key="1">
    <citation type="journal article" date="2019" name="Int. J. Syst. Evol. Microbiol.">
        <title>The Global Catalogue of Microorganisms (GCM) 10K type strain sequencing project: providing services to taxonomists for standard genome sequencing and annotation.</title>
        <authorList>
            <consortium name="The Broad Institute Genomics Platform"/>
            <consortium name="The Broad Institute Genome Sequencing Center for Infectious Disease"/>
            <person name="Wu L."/>
            <person name="Ma J."/>
        </authorList>
    </citation>
    <scope>NUCLEOTIDE SEQUENCE [LARGE SCALE GENOMIC DNA]</scope>
    <source>
        <strain evidence="3">JCM 13929</strain>
    </source>
</reference>
<name>A0ABP4QZX9_9ACTN</name>
<dbReference type="EMBL" id="BAAAMU010000011">
    <property type="protein sequence ID" value="GAA1624062.1"/>
    <property type="molecule type" value="Genomic_DNA"/>
</dbReference>
<comment type="caution">
    <text evidence="2">The sequence shown here is derived from an EMBL/GenBank/DDBJ whole genome shotgun (WGS) entry which is preliminary data.</text>
</comment>
<proteinExistence type="predicted"/>
<dbReference type="CDD" id="cd07996">
    <property type="entry name" value="WGR_MMR_like"/>
    <property type="match status" value="1"/>
</dbReference>
<evidence type="ECO:0000313" key="3">
    <source>
        <dbReference type="Proteomes" id="UP001500064"/>
    </source>
</evidence>
<sequence>MSNPAAMAAHDPSDEASILVIGWEVVMTTPDLRTNKFYRVFLSGDDVVINYGRRHKKGQVQRHSCDSFAAAAAKARKLATEKQAKGYVPSLPVTPFQVSQRDFQRADSDPSSAQRVIDAFLDHAANAHSAPS</sequence>
<evidence type="ECO:0000313" key="2">
    <source>
        <dbReference type="EMBL" id="GAA1624062.1"/>
    </source>
</evidence>
<evidence type="ECO:0000259" key="1">
    <source>
        <dbReference type="PROSITE" id="PS51977"/>
    </source>
</evidence>
<organism evidence="2 3">
    <name type="scientific">Nonomuraea maheshkhaliensis</name>
    <dbReference type="NCBI Taxonomy" id="419590"/>
    <lineage>
        <taxon>Bacteria</taxon>
        <taxon>Bacillati</taxon>
        <taxon>Actinomycetota</taxon>
        <taxon>Actinomycetes</taxon>
        <taxon>Streptosporangiales</taxon>
        <taxon>Streptosporangiaceae</taxon>
        <taxon>Nonomuraea</taxon>
    </lineage>
</organism>
<dbReference type="Proteomes" id="UP001500064">
    <property type="component" value="Unassembled WGS sequence"/>
</dbReference>
<protein>
    <recommendedName>
        <fullName evidence="1">WGR domain-containing protein</fullName>
    </recommendedName>
</protein>
<dbReference type="PROSITE" id="PS51977">
    <property type="entry name" value="WGR"/>
    <property type="match status" value="1"/>
</dbReference>
<dbReference type="Gene3D" id="2.20.140.10">
    <property type="entry name" value="WGR domain"/>
    <property type="match status" value="1"/>
</dbReference>
<gene>
    <name evidence="2" type="ORF">GCM10009733_020890</name>
</gene>
<accession>A0ABP4QZX9</accession>
<dbReference type="InterPro" id="IPR008893">
    <property type="entry name" value="WGR_domain"/>
</dbReference>